<feature type="compositionally biased region" description="Basic and acidic residues" evidence="7">
    <location>
        <begin position="69"/>
        <end position="78"/>
    </location>
</feature>
<protein>
    <recommendedName>
        <fullName evidence="6">Reticulon-like protein</fullName>
    </recommendedName>
</protein>
<keyword evidence="4 6" id="KW-1133">Transmembrane helix</keyword>
<dbReference type="InterPro" id="IPR046964">
    <property type="entry name" value="RTN1-4"/>
</dbReference>
<organism evidence="9 10">
    <name type="scientific">Priapulus caudatus</name>
    <name type="common">Priapulid worm</name>
    <dbReference type="NCBI Taxonomy" id="37621"/>
    <lineage>
        <taxon>Eukaryota</taxon>
        <taxon>Metazoa</taxon>
        <taxon>Ecdysozoa</taxon>
        <taxon>Scalidophora</taxon>
        <taxon>Priapulida</taxon>
        <taxon>Priapulimorpha</taxon>
        <taxon>Priapulimorphida</taxon>
        <taxon>Priapulidae</taxon>
        <taxon>Priapulus</taxon>
    </lineage>
</organism>
<keyword evidence="3 6" id="KW-0256">Endoplasmic reticulum</keyword>
<feature type="compositionally biased region" description="Acidic residues" evidence="7">
    <location>
        <begin position="115"/>
        <end position="129"/>
    </location>
</feature>
<keyword evidence="2 6" id="KW-0812">Transmembrane</keyword>
<evidence type="ECO:0000256" key="5">
    <source>
        <dbReference type="ARBA" id="ARBA00023136"/>
    </source>
</evidence>
<feature type="transmembrane region" description="Helical" evidence="6">
    <location>
        <begin position="440"/>
        <end position="468"/>
    </location>
</feature>
<feature type="compositionally biased region" description="Basic and acidic residues" evidence="7">
    <location>
        <begin position="9"/>
        <end position="18"/>
    </location>
</feature>
<feature type="compositionally biased region" description="Polar residues" evidence="7">
    <location>
        <begin position="145"/>
        <end position="165"/>
    </location>
</feature>
<evidence type="ECO:0000256" key="3">
    <source>
        <dbReference type="ARBA" id="ARBA00022824"/>
    </source>
</evidence>
<feature type="region of interest" description="Disordered" evidence="7">
    <location>
        <begin position="1"/>
        <end position="288"/>
    </location>
</feature>
<proteinExistence type="predicted"/>
<feature type="domain" description="Reticulon" evidence="8">
    <location>
        <begin position="322"/>
        <end position="510"/>
    </location>
</feature>
<feature type="transmembrane region" description="Helical" evidence="6">
    <location>
        <begin position="342"/>
        <end position="374"/>
    </location>
</feature>
<dbReference type="PANTHER" id="PTHR45799">
    <property type="entry name" value="RETICULON-LIKE PROTEIN"/>
    <property type="match status" value="1"/>
</dbReference>
<evidence type="ECO:0000256" key="2">
    <source>
        <dbReference type="ARBA" id="ARBA00022692"/>
    </source>
</evidence>
<dbReference type="InterPro" id="IPR003388">
    <property type="entry name" value="Reticulon"/>
</dbReference>
<sequence length="510" mass="57238">MESVDREEEFDHKMHQVESPDSLGSDQGFEKLESASPVSAPDDTALYGYDAPGSQFDKKDEDESEQEMEANREADISEKNIVMSPFEHASGEQDHEHTPDSGAEDVDKFGHEDAERVEEEFGDDDLDEGERDKPEKGLLVDFDEPQSTKPYETDLYTSPSDTMQQLQEAILEPEEREPEQEEPTPQLSAPEIPTDPLEAEMSHEVPEVSAASAVDSELAATDTLQAGAEQESTEPSVTPLCEVSESTPAPYEFSPRSEMPGEALVAEEAEEAIESVKKEEEEEKEAHDVPALKVDAPADEVTSSSSKEKCCIFNVENWDPRFVDLVYWRDLKKSGVCFGSTLLVLLMVSYFSLMLVLTYASIALLTVTISFYVYKKAVQAVQKSSEGHPFKEFLDKDVTVPADRAKCVADLVVAHVNPILTDLRRIFLVEHLVDTVKFGAVLWVMTYICYWFDGYVLMIMGWVTLFTIPKIYEAHKEKIDCYLEKAQEKAKEIVSKVKERIPIGKKEKSQ</sequence>
<evidence type="ECO:0000313" key="10">
    <source>
        <dbReference type="RefSeq" id="XP_014670845.1"/>
    </source>
</evidence>
<dbReference type="Gene3D" id="1.20.5.2480">
    <property type="match status" value="1"/>
</dbReference>
<evidence type="ECO:0000256" key="4">
    <source>
        <dbReference type="ARBA" id="ARBA00022989"/>
    </source>
</evidence>
<feature type="compositionally biased region" description="Basic and acidic residues" evidence="7">
    <location>
        <begin position="89"/>
        <end position="114"/>
    </location>
</feature>
<evidence type="ECO:0000256" key="7">
    <source>
        <dbReference type="SAM" id="MobiDB-lite"/>
    </source>
</evidence>
<gene>
    <name evidence="10" type="primary">LOC106811657</name>
</gene>
<dbReference type="PANTHER" id="PTHR45799:SF2">
    <property type="entry name" value="RETICULON-LIKE PROTEIN"/>
    <property type="match status" value="1"/>
</dbReference>
<dbReference type="Pfam" id="PF02453">
    <property type="entry name" value="Reticulon"/>
    <property type="match status" value="1"/>
</dbReference>
<dbReference type="GeneID" id="106811657"/>
<evidence type="ECO:0000256" key="1">
    <source>
        <dbReference type="ARBA" id="ARBA00004477"/>
    </source>
</evidence>
<dbReference type="RefSeq" id="XP_014670845.1">
    <property type="nucleotide sequence ID" value="XM_014815359.1"/>
</dbReference>
<feature type="compositionally biased region" description="Acidic residues" evidence="7">
    <location>
        <begin position="171"/>
        <end position="182"/>
    </location>
</feature>
<accession>A0ABM1EF74</accession>
<dbReference type="Proteomes" id="UP000695022">
    <property type="component" value="Unplaced"/>
</dbReference>
<name>A0ABM1EF74_PRICU</name>
<dbReference type="PROSITE" id="PS50845">
    <property type="entry name" value="RETICULON"/>
    <property type="match status" value="1"/>
</dbReference>
<evidence type="ECO:0000313" key="9">
    <source>
        <dbReference type="Proteomes" id="UP000695022"/>
    </source>
</evidence>
<evidence type="ECO:0000256" key="6">
    <source>
        <dbReference type="RuleBase" id="RU363132"/>
    </source>
</evidence>
<evidence type="ECO:0000259" key="8">
    <source>
        <dbReference type="PROSITE" id="PS50845"/>
    </source>
</evidence>
<keyword evidence="5 6" id="KW-0472">Membrane</keyword>
<feature type="compositionally biased region" description="Basic and acidic residues" evidence="7">
    <location>
        <begin position="274"/>
        <end position="288"/>
    </location>
</feature>
<keyword evidence="9" id="KW-1185">Reference proteome</keyword>
<reference evidence="10" key="1">
    <citation type="submission" date="2025-08" db="UniProtKB">
        <authorList>
            <consortium name="RefSeq"/>
        </authorList>
    </citation>
    <scope>IDENTIFICATION</scope>
</reference>
<comment type="subcellular location">
    <subcellularLocation>
        <location evidence="1 6">Endoplasmic reticulum membrane</location>
        <topology evidence="1 6">Multi-pass membrane protein</topology>
    </subcellularLocation>
</comment>